<accession>A0A1G1VAG7</accession>
<dbReference type="InterPro" id="IPR000456">
    <property type="entry name" value="Ribosomal_bL17"/>
</dbReference>
<dbReference type="InterPro" id="IPR036373">
    <property type="entry name" value="Ribosomal_bL17_sf"/>
</dbReference>
<dbReference type="Proteomes" id="UP000178319">
    <property type="component" value="Unassembled WGS sequence"/>
</dbReference>
<dbReference type="GO" id="GO:0003735">
    <property type="term" value="F:structural constituent of ribosome"/>
    <property type="evidence" value="ECO:0007669"/>
    <property type="project" value="InterPro"/>
</dbReference>
<comment type="caution">
    <text evidence="6">The sequence shown here is derived from an EMBL/GenBank/DDBJ whole genome shotgun (WGS) entry which is preliminary data.</text>
</comment>
<evidence type="ECO:0000256" key="2">
    <source>
        <dbReference type="ARBA" id="ARBA00022980"/>
    </source>
</evidence>
<dbReference type="GO" id="GO:0006412">
    <property type="term" value="P:translation"/>
    <property type="evidence" value="ECO:0007669"/>
    <property type="project" value="InterPro"/>
</dbReference>
<dbReference type="SUPFAM" id="SSF64263">
    <property type="entry name" value="Prokaryotic ribosomal protein L17"/>
    <property type="match status" value="1"/>
</dbReference>
<keyword evidence="2" id="KW-0689">Ribosomal protein</keyword>
<evidence type="ECO:0000256" key="4">
    <source>
        <dbReference type="ARBA" id="ARBA00035494"/>
    </source>
</evidence>
<keyword evidence="3" id="KW-0687">Ribonucleoprotein</keyword>
<evidence type="ECO:0000313" key="7">
    <source>
        <dbReference type="Proteomes" id="UP000178319"/>
    </source>
</evidence>
<dbReference type="PANTHER" id="PTHR14413:SF16">
    <property type="entry name" value="LARGE RIBOSOMAL SUBUNIT PROTEIN BL17M"/>
    <property type="match status" value="1"/>
</dbReference>
<dbReference type="STRING" id="1797516.A3D26_01920"/>
<dbReference type="GO" id="GO:0022625">
    <property type="term" value="C:cytosolic large ribosomal subunit"/>
    <property type="evidence" value="ECO:0007669"/>
    <property type="project" value="TreeGrafter"/>
</dbReference>
<feature type="region of interest" description="Disordered" evidence="5">
    <location>
        <begin position="115"/>
        <end position="134"/>
    </location>
</feature>
<evidence type="ECO:0000256" key="3">
    <source>
        <dbReference type="ARBA" id="ARBA00023274"/>
    </source>
</evidence>
<evidence type="ECO:0000256" key="1">
    <source>
        <dbReference type="ARBA" id="ARBA00008777"/>
    </source>
</evidence>
<gene>
    <name evidence="6" type="ORF">A3D26_01920</name>
</gene>
<dbReference type="AlphaFoldDB" id="A0A1G1VAG7"/>
<evidence type="ECO:0000313" key="6">
    <source>
        <dbReference type="EMBL" id="OGY12363.1"/>
    </source>
</evidence>
<proteinExistence type="inferred from homology"/>
<sequence length="134" mass="14610">MLKRVKTRKLGRSKGARNALYKSLAKNLFQNGKLETSPARAKALRGFVQKLLRSTENKVTDQNRISSILSIGQKAASEIVTLGQSLSEGQSAVRIVHLNARSGDASPRARVELLAKTPEKEKSVLPKSTRSTKG</sequence>
<dbReference type="Gene3D" id="3.90.1030.10">
    <property type="entry name" value="Ribosomal protein L17"/>
    <property type="match status" value="1"/>
</dbReference>
<organism evidence="6 7">
    <name type="scientific">Candidatus Blackburnbacteria bacterium RIFCSPHIGHO2_02_FULL_44_20</name>
    <dbReference type="NCBI Taxonomy" id="1797516"/>
    <lineage>
        <taxon>Bacteria</taxon>
        <taxon>Candidatus Blackburniibacteriota</taxon>
    </lineage>
</organism>
<dbReference type="PANTHER" id="PTHR14413">
    <property type="entry name" value="RIBOSOMAL PROTEIN L17"/>
    <property type="match status" value="1"/>
</dbReference>
<dbReference type="EMBL" id="MHBZ01000001">
    <property type="protein sequence ID" value="OGY12363.1"/>
    <property type="molecule type" value="Genomic_DNA"/>
</dbReference>
<name>A0A1G1VAG7_9BACT</name>
<evidence type="ECO:0000256" key="5">
    <source>
        <dbReference type="SAM" id="MobiDB-lite"/>
    </source>
</evidence>
<feature type="compositionally biased region" description="Basic and acidic residues" evidence="5">
    <location>
        <begin position="115"/>
        <end position="124"/>
    </location>
</feature>
<comment type="similarity">
    <text evidence="1">Belongs to the bacterial ribosomal protein bL17 family.</text>
</comment>
<protein>
    <recommendedName>
        <fullName evidence="4">50S ribosomal protein L17</fullName>
    </recommendedName>
</protein>
<dbReference type="Pfam" id="PF01196">
    <property type="entry name" value="Ribosomal_L17"/>
    <property type="match status" value="1"/>
</dbReference>
<reference evidence="6 7" key="1">
    <citation type="journal article" date="2016" name="Nat. Commun.">
        <title>Thousands of microbial genomes shed light on interconnected biogeochemical processes in an aquifer system.</title>
        <authorList>
            <person name="Anantharaman K."/>
            <person name="Brown C.T."/>
            <person name="Hug L.A."/>
            <person name="Sharon I."/>
            <person name="Castelle C.J."/>
            <person name="Probst A.J."/>
            <person name="Thomas B.C."/>
            <person name="Singh A."/>
            <person name="Wilkins M.J."/>
            <person name="Karaoz U."/>
            <person name="Brodie E.L."/>
            <person name="Williams K.H."/>
            <person name="Hubbard S.S."/>
            <person name="Banfield J.F."/>
        </authorList>
    </citation>
    <scope>NUCLEOTIDE SEQUENCE [LARGE SCALE GENOMIC DNA]</scope>
</reference>